<keyword evidence="1" id="KW-0472">Membrane</keyword>
<evidence type="ECO:0000313" key="2">
    <source>
        <dbReference type="EMBL" id="OAQ34533.1"/>
    </source>
</evidence>
<accession>A0A197KBH8</accession>
<name>A0A197KBH8_9FUNG</name>
<gene>
    <name evidence="2" type="ORF">K457DRAFT_773174</name>
</gene>
<feature type="transmembrane region" description="Helical" evidence="1">
    <location>
        <begin position="39"/>
        <end position="58"/>
    </location>
</feature>
<keyword evidence="1" id="KW-0812">Transmembrane</keyword>
<proteinExistence type="predicted"/>
<organism evidence="2 3">
    <name type="scientific">Linnemannia elongata AG-77</name>
    <dbReference type="NCBI Taxonomy" id="1314771"/>
    <lineage>
        <taxon>Eukaryota</taxon>
        <taxon>Fungi</taxon>
        <taxon>Fungi incertae sedis</taxon>
        <taxon>Mucoromycota</taxon>
        <taxon>Mortierellomycotina</taxon>
        <taxon>Mortierellomycetes</taxon>
        <taxon>Mortierellales</taxon>
        <taxon>Mortierellaceae</taxon>
        <taxon>Linnemannia</taxon>
    </lineage>
</organism>
<evidence type="ECO:0000256" key="1">
    <source>
        <dbReference type="SAM" id="Phobius"/>
    </source>
</evidence>
<feature type="transmembrane region" description="Helical" evidence="1">
    <location>
        <begin position="7"/>
        <end position="27"/>
    </location>
</feature>
<dbReference type="AlphaFoldDB" id="A0A197KBH8"/>
<keyword evidence="3" id="KW-1185">Reference proteome</keyword>
<sequence length="76" mass="8534">MPHTLDIFFLFSSFLFPPSVLSHAFFYSSHSLHCFVNSFALSLPSLTYCTLFSSILTLRSSSLTFTPTHPLPSHCC</sequence>
<keyword evidence="1" id="KW-1133">Transmembrane helix</keyword>
<evidence type="ECO:0000313" key="3">
    <source>
        <dbReference type="Proteomes" id="UP000078512"/>
    </source>
</evidence>
<dbReference type="EMBL" id="KV442017">
    <property type="protein sequence ID" value="OAQ34533.1"/>
    <property type="molecule type" value="Genomic_DNA"/>
</dbReference>
<protein>
    <submittedName>
        <fullName evidence="2">Uncharacterized protein</fullName>
    </submittedName>
</protein>
<dbReference type="Proteomes" id="UP000078512">
    <property type="component" value="Unassembled WGS sequence"/>
</dbReference>
<reference evidence="2 3" key="1">
    <citation type="submission" date="2016-05" db="EMBL/GenBank/DDBJ databases">
        <title>Genome sequencing reveals origins of a unique bacterial endosymbiosis in the earliest lineages of terrestrial Fungi.</title>
        <authorList>
            <consortium name="DOE Joint Genome Institute"/>
            <person name="Uehling J."/>
            <person name="Gryganskyi A."/>
            <person name="Hameed K."/>
            <person name="Tschaplinski T."/>
            <person name="Misztal P."/>
            <person name="Wu S."/>
            <person name="Desiro A."/>
            <person name="Vande Pol N."/>
            <person name="Du Z.-Y."/>
            <person name="Zienkiewicz A."/>
            <person name="Zienkiewicz K."/>
            <person name="Morin E."/>
            <person name="Tisserant E."/>
            <person name="Splivallo R."/>
            <person name="Hainaut M."/>
            <person name="Henrissat B."/>
            <person name="Ohm R."/>
            <person name="Kuo A."/>
            <person name="Yan J."/>
            <person name="Lipzen A."/>
            <person name="Nolan M."/>
            <person name="Labutti K."/>
            <person name="Barry K."/>
            <person name="Goldstein A."/>
            <person name="Labbe J."/>
            <person name="Schadt C."/>
            <person name="Tuskan G."/>
            <person name="Grigoriev I."/>
            <person name="Martin F."/>
            <person name="Vilgalys R."/>
            <person name="Bonito G."/>
        </authorList>
    </citation>
    <scope>NUCLEOTIDE SEQUENCE [LARGE SCALE GENOMIC DNA]</scope>
    <source>
        <strain evidence="2 3">AG-77</strain>
    </source>
</reference>